<dbReference type="AlphaFoldDB" id="A0A0R3QS65"/>
<keyword evidence="2" id="KW-1185">Reference proteome</keyword>
<evidence type="ECO:0000313" key="3">
    <source>
        <dbReference type="WBParaSite" id="BTMF_0001056701-mRNA-1"/>
    </source>
</evidence>
<proteinExistence type="predicted"/>
<protein>
    <submittedName>
        <fullName evidence="3">Globin</fullName>
    </submittedName>
</protein>
<dbReference type="Proteomes" id="UP000280834">
    <property type="component" value="Unassembled WGS sequence"/>
</dbReference>
<dbReference type="EMBL" id="UZAG01016500">
    <property type="protein sequence ID" value="VDO28754.1"/>
    <property type="molecule type" value="Genomic_DNA"/>
</dbReference>
<gene>
    <name evidence="1" type="ORF">BTMF_LOCUS8601</name>
</gene>
<evidence type="ECO:0000313" key="1">
    <source>
        <dbReference type="EMBL" id="VDO28754.1"/>
    </source>
</evidence>
<reference evidence="1 2" key="2">
    <citation type="submission" date="2018-11" db="EMBL/GenBank/DDBJ databases">
        <authorList>
            <consortium name="Pathogen Informatics"/>
        </authorList>
    </citation>
    <scope>NUCLEOTIDE SEQUENCE [LARGE SCALE GENOMIC DNA]</scope>
</reference>
<accession>A0A0R3QS65</accession>
<sequence>MASNLPKDRTDEMTTGMRKVFKHFHFCISEVSDGRSG</sequence>
<name>A0A0R3QS65_9BILA</name>
<dbReference type="WBParaSite" id="BTMF_0001056701-mRNA-1">
    <property type="protein sequence ID" value="BTMF_0001056701-mRNA-1"/>
    <property type="gene ID" value="BTMF_0001056701"/>
</dbReference>
<organism evidence="3">
    <name type="scientific">Brugia timori</name>
    <dbReference type="NCBI Taxonomy" id="42155"/>
    <lineage>
        <taxon>Eukaryota</taxon>
        <taxon>Metazoa</taxon>
        <taxon>Ecdysozoa</taxon>
        <taxon>Nematoda</taxon>
        <taxon>Chromadorea</taxon>
        <taxon>Rhabditida</taxon>
        <taxon>Spirurina</taxon>
        <taxon>Spiruromorpha</taxon>
        <taxon>Filarioidea</taxon>
        <taxon>Onchocercidae</taxon>
        <taxon>Brugia</taxon>
    </lineage>
</organism>
<evidence type="ECO:0000313" key="2">
    <source>
        <dbReference type="Proteomes" id="UP000280834"/>
    </source>
</evidence>
<reference evidence="3" key="1">
    <citation type="submission" date="2017-02" db="UniProtKB">
        <authorList>
            <consortium name="WormBaseParasite"/>
        </authorList>
    </citation>
    <scope>IDENTIFICATION</scope>
</reference>